<keyword evidence="3" id="KW-1185">Reference proteome</keyword>
<protein>
    <submittedName>
        <fullName evidence="2">Uncharacterized protein</fullName>
    </submittedName>
</protein>
<dbReference type="Proteomes" id="UP000812287">
    <property type="component" value="Unassembled WGS sequence"/>
</dbReference>
<dbReference type="OrthoDB" id="2535105at2759"/>
<feature type="transmembrane region" description="Helical" evidence="1">
    <location>
        <begin position="58"/>
        <end position="85"/>
    </location>
</feature>
<keyword evidence="1" id="KW-0812">Transmembrane</keyword>
<keyword evidence="1" id="KW-1133">Transmembrane helix</keyword>
<dbReference type="RefSeq" id="XP_043038364.1">
    <property type="nucleotide sequence ID" value="XM_043186634.1"/>
</dbReference>
<organism evidence="2 3">
    <name type="scientific">Guyanagaster necrorhizus</name>
    <dbReference type="NCBI Taxonomy" id="856835"/>
    <lineage>
        <taxon>Eukaryota</taxon>
        <taxon>Fungi</taxon>
        <taxon>Dikarya</taxon>
        <taxon>Basidiomycota</taxon>
        <taxon>Agaricomycotina</taxon>
        <taxon>Agaricomycetes</taxon>
        <taxon>Agaricomycetidae</taxon>
        <taxon>Agaricales</taxon>
        <taxon>Marasmiineae</taxon>
        <taxon>Physalacriaceae</taxon>
        <taxon>Guyanagaster</taxon>
    </lineage>
</organism>
<evidence type="ECO:0000313" key="3">
    <source>
        <dbReference type="Proteomes" id="UP000812287"/>
    </source>
</evidence>
<evidence type="ECO:0000256" key="1">
    <source>
        <dbReference type="SAM" id="Phobius"/>
    </source>
</evidence>
<dbReference type="AlphaFoldDB" id="A0A9P7VQ63"/>
<evidence type="ECO:0000313" key="2">
    <source>
        <dbReference type="EMBL" id="KAG7444864.1"/>
    </source>
</evidence>
<accession>A0A9P7VQ63</accession>
<feature type="transmembrane region" description="Helical" evidence="1">
    <location>
        <begin position="20"/>
        <end position="46"/>
    </location>
</feature>
<name>A0A9P7VQ63_9AGAR</name>
<keyword evidence="1" id="KW-0472">Membrane</keyword>
<sequence length="125" mass="13518">MSTAQTGQSTTLPAFDNTLGALYIGSSLATALYGAICIQTFLYVTSNRTRFDSWPMKLLVFILFCSGLDTAHQFLMLAGMYHFLITDYANPVALPTGGSTSSEAPVIYDKGIVGISTILLVQLFF</sequence>
<gene>
    <name evidence="2" type="ORF">BT62DRAFT_933907</name>
</gene>
<dbReference type="EMBL" id="MU250539">
    <property type="protein sequence ID" value="KAG7444864.1"/>
    <property type="molecule type" value="Genomic_DNA"/>
</dbReference>
<comment type="caution">
    <text evidence="2">The sequence shown here is derived from an EMBL/GenBank/DDBJ whole genome shotgun (WGS) entry which is preliminary data.</text>
</comment>
<reference evidence="2" key="1">
    <citation type="submission" date="2020-11" db="EMBL/GenBank/DDBJ databases">
        <title>Adaptations for nitrogen fixation in a non-lichenized fungal sporocarp promotes dispersal by wood-feeding termites.</title>
        <authorList>
            <consortium name="DOE Joint Genome Institute"/>
            <person name="Koch R.A."/>
            <person name="Yoon G."/>
            <person name="Arayal U."/>
            <person name="Lail K."/>
            <person name="Amirebrahimi M."/>
            <person name="Labutti K."/>
            <person name="Lipzen A."/>
            <person name="Riley R."/>
            <person name="Barry K."/>
            <person name="Henrissat B."/>
            <person name="Grigoriev I.V."/>
            <person name="Herr J.R."/>
            <person name="Aime M.C."/>
        </authorList>
    </citation>
    <scope>NUCLEOTIDE SEQUENCE</scope>
    <source>
        <strain evidence="2">MCA 3950</strain>
    </source>
</reference>
<proteinExistence type="predicted"/>
<dbReference type="GeneID" id="66108931"/>